<gene>
    <name evidence="1" type="ORF">ACELLULO517_15765</name>
</gene>
<dbReference type="EMBL" id="JAESVA010000005">
    <property type="protein sequence ID" value="MCB8881705.1"/>
    <property type="molecule type" value="Genomic_DNA"/>
</dbReference>
<dbReference type="AlphaFoldDB" id="A0A963Z463"/>
<dbReference type="RefSeq" id="WP_227308370.1">
    <property type="nucleotide sequence ID" value="NZ_JAESVA010000005.1"/>
</dbReference>
<dbReference type="InterPro" id="IPR052042">
    <property type="entry name" value="Tail_sheath_structural"/>
</dbReference>
<accession>A0A963Z463</accession>
<keyword evidence="2" id="KW-1185">Reference proteome</keyword>
<protein>
    <submittedName>
        <fullName evidence="1">Phage tail protein</fullName>
    </submittedName>
</protein>
<dbReference type="PANTHER" id="PTHR35861:SF2">
    <property type="entry name" value="FELS-2 PROPHAGE PROTEIN"/>
    <property type="match status" value="1"/>
</dbReference>
<dbReference type="PANTHER" id="PTHR35861">
    <property type="match status" value="1"/>
</dbReference>
<evidence type="ECO:0000313" key="1">
    <source>
        <dbReference type="EMBL" id="MCB8881705.1"/>
    </source>
</evidence>
<comment type="caution">
    <text evidence="1">The sequence shown here is derived from an EMBL/GenBank/DDBJ whole genome shotgun (WGS) entry which is preliminary data.</text>
</comment>
<evidence type="ECO:0000313" key="2">
    <source>
        <dbReference type="Proteomes" id="UP000721844"/>
    </source>
</evidence>
<dbReference type="Gene3D" id="3.40.50.11780">
    <property type="match status" value="1"/>
</dbReference>
<name>A0A963Z463_9PROT</name>
<dbReference type="Proteomes" id="UP000721844">
    <property type="component" value="Unassembled WGS sequence"/>
</dbReference>
<proteinExistence type="predicted"/>
<sequence>MASQLYQSTALNQAALVVPDLYVDIVPPAVAAINAASTDTLGLVGAASWGPVEVPTVVGSLSEYVNNFGPVIARLYDIGTHVSIAQLQGATSFVIVRHTDGTDTAATSVVASDDLTAASDFYAAVAIAINSGIPNVSGKSNLVSFDVTSGTFATLYTGIYGDSLVTTISKGSKAGTFRVTNQLGSLSESFDNIAIGAGTAPTSTAFAYTGGTDGYTGITGASLMGEDVSPPTGMYALQTTDASVGILVDCSDSDTWSEQSAFGLEFGIYMILCSPSGDTVANVLTSKATAGLDSYGAKLMFGDWLSWYDTNNGITRLVSPQAFAGGELVALTPNNSSLNKSLTGIVGSQRSASGQGSYTKADLTQLISAGIDVIANPSPGGKYWSCRSGHNSSSDSTRYGDNYVRMTNFIAESIAGSMGIYVGLPISVTLLQNITASLVDLLSTIQSLGYIGSPNNGTGALPYSVICNLSNNPQARTGKGFATADVAVQLQGINEKFVVNLQDGATVTIATTGSTDS</sequence>
<reference evidence="1 2" key="1">
    <citation type="journal article" date="2021" name="Microorganisms">
        <title>Acidisoma silvae sp. nov. and Acidisomacellulosilytica sp. nov., Two Acidophilic Bacteria Isolated from Decaying Wood, Hydrolyzing Cellulose and Producing Poly-3-hydroxybutyrate.</title>
        <authorList>
            <person name="Mieszkin S."/>
            <person name="Pouder E."/>
            <person name="Uroz S."/>
            <person name="Simon-Colin C."/>
            <person name="Alain K."/>
        </authorList>
    </citation>
    <scope>NUCLEOTIDE SEQUENCE [LARGE SCALE GENOMIC DNA]</scope>
    <source>
        <strain evidence="1 2">HW T5.17</strain>
    </source>
</reference>
<organism evidence="1 2">
    <name type="scientific">Acidisoma cellulosilyticum</name>
    <dbReference type="NCBI Taxonomy" id="2802395"/>
    <lineage>
        <taxon>Bacteria</taxon>
        <taxon>Pseudomonadati</taxon>
        <taxon>Pseudomonadota</taxon>
        <taxon>Alphaproteobacteria</taxon>
        <taxon>Acetobacterales</taxon>
        <taxon>Acidocellaceae</taxon>
        <taxon>Acidisoma</taxon>
    </lineage>
</organism>